<organism evidence="11 12">
    <name type="scientific">Sphingomonas psychrolutea</name>
    <dbReference type="NCBI Taxonomy" id="1259676"/>
    <lineage>
        <taxon>Bacteria</taxon>
        <taxon>Pseudomonadati</taxon>
        <taxon>Pseudomonadota</taxon>
        <taxon>Alphaproteobacteria</taxon>
        <taxon>Sphingomonadales</taxon>
        <taxon>Sphingomonadaceae</taxon>
        <taxon>Sphingomonas</taxon>
    </lineage>
</organism>
<dbReference type="Pfam" id="PF11812">
    <property type="entry name" value="DUF3333"/>
    <property type="match status" value="1"/>
</dbReference>
<dbReference type="RefSeq" id="WP_188445479.1">
    <property type="nucleotide sequence ID" value="NZ_BMDW01000003.1"/>
</dbReference>
<dbReference type="Gene3D" id="1.10.3720.10">
    <property type="entry name" value="MetI-like"/>
    <property type="match status" value="1"/>
</dbReference>
<protein>
    <recommendedName>
        <fullName evidence="3 9">Phosphate transport system permease protein PstA</fullName>
    </recommendedName>
</protein>
<keyword evidence="6 9" id="KW-0812">Transmembrane</keyword>
<feature type="transmembrane region" description="Helical" evidence="9">
    <location>
        <begin position="259"/>
        <end position="281"/>
    </location>
</feature>
<dbReference type="InterPro" id="IPR024573">
    <property type="entry name" value="DUF3333"/>
</dbReference>
<dbReference type="EMBL" id="BMDW01000003">
    <property type="protein sequence ID" value="GGA39348.1"/>
    <property type="molecule type" value="Genomic_DNA"/>
</dbReference>
<name>A0ABQ1G9I6_9SPHN</name>
<accession>A0ABQ1G9I6</accession>
<keyword evidence="8 9" id="KW-0472">Membrane</keyword>
<dbReference type="Proteomes" id="UP000618591">
    <property type="component" value="Unassembled WGS sequence"/>
</dbReference>
<dbReference type="PANTHER" id="PTHR43470">
    <property type="entry name" value="PHOSPHATE TRANSPORT SYSTEM PERMEASE PROTEIN PSTA-RELATED"/>
    <property type="match status" value="1"/>
</dbReference>
<evidence type="ECO:0000256" key="7">
    <source>
        <dbReference type="ARBA" id="ARBA00022989"/>
    </source>
</evidence>
<evidence type="ECO:0000256" key="5">
    <source>
        <dbReference type="ARBA" id="ARBA00022475"/>
    </source>
</evidence>
<comment type="similarity">
    <text evidence="2 9">Belongs to the binding-protein-dependent transport system permease family. CysTW subfamily.</text>
</comment>
<feature type="transmembrane region" description="Helical" evidence="9">
    <location>
        <begin position="330"/>
        <end position="352"/>
    </location>
</feature>
<gene>
    <name evidence="11" type="ORF">GCM10011395_07020</name>
</gene>
<keyword evidence="5 9" id="KW-1003">Cell membrane</keyword>
<dbReference type="PANTHER" id="PTHR43470:SF5">
    <property type="entry name" value="PHOSPHATE TRANSPORT SYSTEM PERMEASE PROTEIN PSTA"/>
    <property type="match status" value="1"/>
</dbReference>
<comment type="subcellular location">
    <subcellularLocation>
        <location evidence="9">Cell inner membrane</location>
        <topology evidence="9">Multi-pass membrane protein</topology>
    </subcellularLocation>
    <subcellularLocation>
        <location evidence="1">Cell membrane</location>
        <topology evidence="1">Multi-pass membrane protein</topology>
    </subcellularLocation>
</comment>
<evidence type="ECO:0000313" key="11">
    <source>
        <dbReference type="EMBL" id="GGA39348.1"/>
    </source>
</evidence>
<dbReference type="NCBIfam" id="TIGR00974">
    <property type="entry name" value="3a0107s02c"/>
    <property type="match status" value="1"/>
</dbReference>
<evidence type="ECO:0000256" key="4">
    <source>
        <dbReference type="ARBA" id="ARBA00022448"/>
    </source>
</evidence>
<evidence type="ECO:0000256" key="3">
    <source>
        <dbReference type="ARBA" id="ARBA00016864"/>
    </source>
</evidence>
<dbReference type="InterPro" id="IPR035906">
    <property type="entry name" value="MetI-like_sf"/>
</dbReference>
<evidence type="ECO:0000259" key="10">
    <source>
        <dbReference type="PROSITE" id="PS50928"/>
    </source>
</evidence>
<dbReference type="CDD" id="cd06261">
    <property type="entry name" value="TM_PBP2"/>
    <property type="match status" value="1"/>
</dbReference>
<evidence type="ECO:0000313" key="12">
    <source>
        <dbReference type="Proteomes" id="UP000618591"/>
    </source>
</evidence>
<dbReference type="PROSITE" id="PS50928">
    <property type="entry name" value="ABC_TM1"/>
    <property type="match status" value="1"/>
</dbReference>
<reference evidence="12" key="1">
    <citation type="journal article" date="2019" name="Int. J. Syst. Evol. Microbiol.">
        <title>The Global Catalogue of Microorganisms (GCM) 10K type strain sequencing project: providing services to taxonomists for standard genome sequencing and annotation.</title>
        <authorList>
            <consortium name="The Broad Institute Genomics Platform"/>
            <consortium name="The Broad Institute Genome Sequencing Center for Infectious Disease"/>
            <person name="Wu L."/>
            <person name="Ma J."/>
        </authorList>
    </citation>
    <scope>NUCLEOTIDE SEQUENCE [LARGE SCALE GENOMIC DNA]</scope>
    <source>
        <strain evidence="12">CGMCC 1.10106</strain>
    </source>
</reference>
<evidence type="ECO:0000256" key="2">
    <source>
        <dbReference type="ARBA" id="ARBA00007069"/>
    </source>
</evidence>
<keyword evidence="4" id="KW-0813">Transport</keyword>
<keyword evidence="7 9" id="KW-1133">Transmembrane helix</keyword>
<feature type="transmembrane region" description="Helical" evidence="9">
    <location>
        <begin position="45"/>
        <end position="67"/>
    </location>
</feature>
<proteinExistence type="inferred from homology"/>
<evidence type="ECO:0000256" key="1">
    <source>
        <dbReference type="ARBA" id="ARBA00004651"/>
    </source>
</evidence>
<evidence type="ECO:0000256" key="6">
    <source>
        <dbReference type="ARBA" id="ARBA00022692"/>
    </source>
</evidence>
<feature type="transmembrane region" description="Helical" evidence="9">
    <location>
        <begin position="287"/>
        <end position="309"/>
    </location>
</feature>
<evidence type="ECO:0000256" key="8">
    <source>
        <dbReference type="ARBA" id="ARBA00023136"/>
    </source>
</evidence>
<sequence length="432" mass="45733">MSDTLVPGLPVTAAQPTERAPTDWRTAAMQRRIRRRYGAERRFRFLGLTAVVISAGFLAVLLVTMLFNGASGFLQTQIALPVDFARAGLTLDATRLKGPGADLALAGAGIERATTAAAVAAYGKDGARLLSDGAWLSVRAAVKRDPAILATRATIWVPAAGMIDVAAKRQGDPVAEAIVARLDAKQALSTGFNVPFLTASDSNDPTRAGIWGAFKGSLYTMFVTLILAFPIGVLSALYLEEYAPRNRWTDLIEVSINNLAAVPSIIFGLLGLAVFLGTFGLPRSAPIVGGLTLALMTMPVIVIAGRNAIKAVPPSIRDAALGVGASPIQVVFHHVLPLALPGILTGTIIGMARALGETAPLLMIGMRAFIASPPGKLTDPATVLPVQIFLWSDQIDRGFVEKTSAAIIVLLVFLLAMNGFAIYLRNKFETRW</sequence>
<keyword evidence="12" id="KW-1185">Reference proteome</keyword>
<dbReference type="SUPFAM" id="SSF161098">
    <property type="entry name" value="MetI-like"/>
    <property type="match status" value="1"/>
</dbReference>
<feature type="domain" description="ABC transmembrane type-1" evidence="10">
    <location>
        <begin position="214"/>
        <end position="421"/>
    </location>
</feature>
<feature type="transmembrane region" description="Helical" evidence="9">
    <location>
        <begin position="405"/>
        <end position="424"/>
    </location>
</feature>
<dbReference type="InterPro" id="IPR000515">
    <property type="entry name" value="MetI-like"/>
</dbReference>
<evidence type="ECO:0000256" key="9">
    <source>
        <dbReference type="RuleBase" id="RU363043"/>
    </source>
</evidence>
<comment type="caution">
    <text evidence="11">The sequence shown here is derived from an EMBL/GenBank/DDBJ whole genome shotgun (WGS) entry which is preliminary data.</text>
</comment>
<dbReference type="Pfam" id="PF00528">
    <property type="entry name" value="BPD_transp_1"/>
    <property type="match status" value="1"/>
</dbReference>
<dbReference type="InterPro" id="IPR005672">
    <property type="entry name" value="Phosphate_PstA"/>
</dbReference>
<feature type="transmembrane region" description="Helical" evidence="9">
    <location>
        <begin position="218"/>
        <end position="239"/>
    </location>
</feature>